<accession>A0A2G5V183</accession>
<feature type="transmembrane region" description="Helical" evidence="1">
    <location>
        <begin position="352"/>
        <end position="374"/>
    </location>
</feature>
<dbReference type="OrthoDB" id="5801491at2759"/>
<gene>
    <name evidence="3" type="primary">Cnig_chr_II.g5531</name>
    <name evidence="3" type="ORF">B9Z55_005531</name>
</gene>
<feature type="chain" id="PRO_5013680559" evidence="2">
    <location>
        <begin position="19"/>
        <end position="422"/>
    </location>
</feature>
<dbReference type="Proteomes" id="UP000230233">
    <property type="component" value="Chromosome II"/>
</dbReference>
<evidence type="ECO:0000256" key="2">
    <source>
        <dbReference type="SAM" id="SignalP"/>
    </source>
</evidence>
<keyword evidence="1" id="KW-1133">Transmembrane helix</keyword>
<proteinExistence type="predicted"/>
<dbReference type="EMBL" id="PDUG01000002">
    <property type="protein sequence ID" value="PIC45552.1"/>
    <property type="molecule type" value="Genomic_DNA"/>
</dbReference>
<protein>
    <submittedName>
        <fullName evidence="3">Uncharacterized protein</fullName>
    </submittedName>
</protein>
<keyword evidence="1" id="KW-0472">Membrane</keyword>
<keyword evidence="2" id="KW-0732">Signal</keyword>
<name>A0A2G5V183_9PELO</name>
<evidence type="ECO:0000313" key="4">
    <source>
        <dbReference type="Proteomes" id="UP000230233"/>
    </source>
</evidence>
<comment type="caution">
    <text evidence="3">The sequence shown here is derived from an EMBL/GenBank/DDBJ whole genome shotgun (WGS) entry which is preliminary data.</text>
</comment>
<evidence type="ECO:0000313" key="3">
    <source>
        <dbReference type="EMBL" id="PIC45552.1"/>
    </source>
</evidence>
<dbReference type="AlphaFoldDB" id="A0A2G5V183"/>
<reference evidence="4" key="1">
    <citation type="submission" date="2017-10" db="EMBL/GenBank/DDBJ databases">
        <title>Rapid genome shrinkage in a self-fertile nematode reveals novel sperm competition proteins.</title>
        <authorList>
            <person name="Yin D."/>
            <person name="Schwarz E.M."/>
            <person name="Thomas C.G."/>
            <person name="Felde R.L."/>
            <person name="Korf I.F."/>
            <person name="Cutter A.D."/>
            <person name="Schartner C.M."/>
            <person name="Ralston E.J."/>
            <person name="Meyer B.J."/>
            <person name="Haag E.S."/>
        </authorList>
    </citation>
    <scope>NUCLEOTIDE SEQUENCE [LARGE SCALE GENOMIC DNA]</scope>
    <source>
        <strain evidence="4">JU1422</strain>
    </source>
</reference>
<organism evidence="3 4">
    <name type="scientific">Caenorhabditis nigoni</name>
    <dbReference type="NCBI Taxonomy" id="1611254"/>
    <lineage>
        <taxon>Eukaryota</taxon>
        <taxon>Metazoa</taxon>
        <taxon>Ecdysozoa</taxon>
        <taxon>Nematoda</taxon>
        <taxon>Chromadorea</taxon>
        <taxon>Rhabditida</taxon>
        <taxon>Rhabditina</taxon>
        <taxon>Rhabditomorpha</taxon>
        <taxon>Rhabditoidea</taxon>
        <taxon>Rhabditidae</taxon>
        <taxon>Peloderinae</taxon>
        <taxon>Caenorhabditis</taxon>
    </lineage>
</organism>
<sequence>MRIMPLLAVFTLLIACSAHVPSVDDILQTNQYVLISQQDVLTSIQTSVPSDRCPHFMAKPSNKPRSKHSSDVRVLGVHLIRDHLSRSPPMLMTVTQKYPSSSSVQHQQIIIQTFALNVTDVFQSKFRRGVEFAKKAEARSFQAFATDRSITTLFDSMNHMLYLLTSSPSANFKMYQYYLKGLYNKGLSIASNVEYSQSSSSSRYDWQEDQYSGKFYYKEKVDAEVGLFEIPMNTLVPTAFEGEPGVKIAENYNETLSGANGGVFFNVDIVHGKNSTTMVSSLMPSSLEPGFKCEATVNKSSVPFFNKLIVIREQDFCMLRDGLKYNRANCKQEQRDFLGLGPEGEESSIVKWLLVTCIIMFMVIVLLFVYIYWLRATFTSDYDRTHPNEYETEASLFVAKQRSFPSVYQDPALLDVSVDRWN</sequence>
<dbReference type="PROSITE" id="PS51257">
    <property type="entry name" value="PROKAR_LIPOPROTEIN"/>
    <property type="match status" value="1"/>
</dbReference>
<feature type="signal peptide" evidence="2">
    <location>
        <begin position="1"/>
        <end position="18"/>
    </location>
</feature>
<keyword evidence="4" id="KW-1185">Reference proteome</keyword>
<keyword evidence="1" id="KW-0812">Transmembrane</keyword>
<evidence type="ECO:0000256" key="1">
    <source>
        <dbReference type="SAM" id="Phobius"/>
    </source>
</evidence>